<evidence type="ECO:0000313" key="3">
    <source>
        <dbReference type="EMBL" id="CAB4170314.1"/>
    </source>
</evidence>
<evidence type="ECO:0008006" key="8">
    <source>
        <dbReference type="Google" id="ProtNLM"/>
    </source>
</evidence>
<proteinExistence type="predicted"/>
<evidence type="ECO:0000313" key="5">
    <source>
        <dbReference type="EMBL" id="CAB4198433.1"/>
    </source>
</evidence>
<evidence type="ECO:0000313" key="4">
    <source>
        <dbReference type="EMBL" id="CAB4181379.1"/>
    </source>
</evidence>
<feature type="region of interest" description="Disordered" evidence="1">
    <location>
        <begin position="1"/>
        <end position="20"/>
    </location>
</feature>
<dbReference type="EMBL" id="LR796861">
    <property type="protein sequence ID" value="CAB4170314.1"/>
    <property type="molecule type" value="Genomic_DNA"/>
</dbReference>
<evidence type="ECO:0000256" key="1">
    <source>
        <dbReference type="SAM" id="MobiDB-lite"/>
    </source>
</evidence>
<dbReference type="EMBL" id="LR797375">
    <property type="protein sequence ID" value="CAB4211425.1"/>
    <property type="molecule type" value="Genomic_DNA"/>
</dbReference>
<dbReference type="EMBL" id="LR798454">
    <property type="protein sequence ID" value="CAB5238503.1"/>
    <property type="molecule type" value="Genomic_DNA"/>
</dbReference>
<evidence type="ECO:0000313" key="7">
    <source>
        <dbReference type="EMBL" id="CAB5238503.1"/>
    </source>
</evidence>
<accession>A0A6J5SC97</accession>
<feature type="transmembrane region" description="Helical" evidence="2">
    <location>
        <begin position="29"/>
        <end position="51"/>
    </location>
</feature>
<gene>
    <name evidence="4" type="ORF">UFOVP1066_27</name>
    <name evidence="5" type="ORF">UFOVP1315_88</name>
    <name evidence="6" type="ORF">UFOVP1421_49</name>
    <name evidence="7" type="ORF">UFOVP1525_59</name>
    <name evidence="3" type="ORF">UFOVP909_22</name>
</gene>
<keyword evidence="2" id="KW-0472">Membrane</keyword>
<organism evidence="6">
    <name type="scientific">uncultured Caudovirales phage</name>
    <dbReference type="NCBI Taxonomy" id="2100421"/>
    <lineage>
        <taxon>Viruses</taxon>
        <taxon>Duplodnaviria</taxon>
        <taxon>Heunggongvirae</taxon>
        <taxon>Uroviricota</taxon>
        <taxon>Caudoviricetes</taxon>
        <taxon>Peduoviridae</taxon>
        <taxon>Maltschvirus</taxon>
        <taxon>Maltschvirus maltsch</taxon>
    </lineage>
</organism>
<evidence type="ECO:0000313" key="6">
    <source>
        <dbReference type="EMBL" id="CAB4211425.1"/>
    </source>
</evidence>
<protein>
    <recommendedName>
        <fullName evidence="8">Curlin associated</fullName>
    </recommendedName>
</protein>
<evidence type="ECO:0000256" key="2">
    <source>
        <dbReference type="SAM" id="Phobius"/>
    </source>
</evidence>
<feature type="compositionally biased region" description="Polar residues" evidence="1">
    <location>
        <begin position="1"/>
        <end position="14"/>
    </location>
</feature>
<keyword evidence="2" id="KW-1133">Transmembrane helix</keyword>
<keyword evidence="2" id="KW-0812">Transmembrane</keyword>
<sequence>MYNNHQVNQNYGQSERNRRLAKDRENKRNLFLGILMVTIPFLLFLMLAFLVPKKAIAADSLVNITQVGSNNVINIEQYNAAHNASINLGASSAVDNTNISIVQRDTGVKTATVELRSGINNGVNILQQGAGTHNSSIQNLSGSGNNINIDQNGAGNHDFNVVTGTGTINSGNTINATQAGGAGADKSFQVNLNGATGAAVTVQQTNPTQANQGSMNIQCSAGCGAWSYIRN</sequence>
<name>A0A6J5SC97_9CAUD</name>
<dbReference type="EMBL" id="LR797272">
    <property type="protein sequence ID" value="CAB4198433.1"/>
    <property type="molecule type" value="Genomic_DNA"/>
</dbReference>
<dbReference type="EMBL" id="LR797019">
    <property type="protein sequence ID" value="CAB4181379.1"/>
    <property type="molecule type" value="Genomic_DNA"/>
</dbReference>
<reference evidence="6" key="1">
    <citation type="submission" date="2020-05" db="EMBL/GenBank/DDBJ databases">
        <authorList>
            <person name="Chiriac C."/>
            <person name="Salcher M."/>
            <person name="Ghai R."/>
            <person name="Kavagutti S V."/>
        </authorList>
    </citation>
    <scope>NUCLEOTIDE SEQUENCE</scope>
</reference>